<dbReference type="SUPFAM" id="SSF51445">
    <property type="entry name" value="(Trans)glycosidases"/>
    <property type="match status" value="1"/>
</dbReference>
<dbReference type="PANTHER" id="PTHR43053:SF4">
    <property type="entry name" value="MYOGENESIS-REGULATING GLYCOSIDASE"/>
    <property type="match status" value="1"/>
</dbReference>
<keyword evidence="1" id="KW-0378">Hydrolase</keyword>
<evidence type="ECO:0000313" key="4">
    <source>
        <dbReference type="EMBL" id="MFD1223140.1"/>
    </source>
</evidence>
<evidence type="ECO:0000313" key="5">
    <source>
        <dbReference type="Proteomes" id="UP001597180"/>
    </source>
</evidence>
<dbReference type="InterPro" id="IPR050985">
    <property type="entry name" value="Alpha-glycosidase_related"/>
</dbReference>
<dbReference type="InterPro" id="IPR013780">
    <property type="entry name" value="Glyco_hydro_b"/>
</dbReference>
<dbReference type="InterPro" id="IPR048395">
    <property type="entry name" value="Glyco_hydro_31_C"/>
</dbReference>
<name>A0ABW3UUE2_9BACL</name>
<evidence type="ECO:0000259" key="3">
    <source>
        <dbReference type="Pfam" id="PF21365"/>
    </source>
</evidence>
<dbReference type="Pfam" id="PF21365">
    <property type="entry name" value="Glyco_hydro_31_3rd"/>
    <property type="match status" value="1"/>
</dbReference>
<organism evidence="4 5">
    <name type="scientific">Paenibacillus vulneris</name>
    <dbReference type="NCBI Taxonomy" id="1133364"/>
    <lineage>
        <taxon>Bacteria</taxon>
        <taxon>Bacillati</taxon>
        <taxon>Bacillota</taxon>
        <taxon>Bacilli</taxon>
        <taxon>Bacillales</taxon>
        <taxon>Paenibacillaceae</taxon>
        <taxon>Paenibacillus</taxon>
    </lineage>
</organism>
<protein>
    <recommendedName>
        <fullName evidence="3">Glycosyl hydrolase family 31 C-terminal domain-containing protein</fullName>
    </recommendedName>
</protein>
<evidence type="ECO:0000256" key="1">
    <source>
        <dbReference type="ARBA" id="ARBA00022801"/>
    </source>
</evidence>
<dbReference type="Gene3D" id="3.20.20.80">
    <property type="entry name" value="Glycosidases"/>
    <property type="match status" value="2"/>
</dbReference>
<dbReference type="RefSeq" id="WP_345589204.1">
    <property type="nucleotide sequence ID" value="NZ_BAABJG010000015.1"/>
</dbReference>
<keyword evidence="5" id="KW-1185">Reference proteome</keyword>
<comment type="caution">
    <text evidence="4">The sequence shown here is derived from an EMBL/GenBank/DDBJ whole genome shotgun (WGS) entry which is preliminary data.</text>
</comment>
<gene>
    <name evidence="4" type="ORF">ACFQ4B_23750</name>
</gene>
<dbReference type="InterPro" id="IPR017853">
    <property type="entry name" value="GH"/>
</dbReference>
<dbReference type="PANTHER" id="PTHR43053">
    <property type="entry name" value="GLYCOSIDASE FAMILY 31"/>
    <property type="match status" value="1"/>
</dbReference>
<dbReference type="SUPFAM" id="SSF51011">
    <property type="entry name" value="Glycosyl hydrolase domain"/>
    <property type="match status" value="1"/>
</dbReference>
<proteinExistence type="predicted"/>
<dbReference type="Gene3D" id="2.60.40.1180">
    <property type="entry name" value="Golgi alpha-mannosidase II"/>
    <property type="match status" value="1"/>
</dbReference>
<feature type="domain" description="Glycosyl hydrolase family 31 C-terminal" evidence="3">
    <location>
        <begin position="575"/>
        <end position="666"/>
    </location>
</feature>
<keyword evidence="2" id="KW-0326">Glycosidase</keyword>
<accession>A0ABW3UUE2</accession>
<dbReference type="EMBL" id="JBHTLU010000031">
    <property type="protein sequence ID" value="MFD1223140.1"/>
    <property type="molecule type" value="Genomic_DNA"/>
</dbReference>
<evidence type="ECO:0000256" key="2">
    <source>
        <dbReference type="ARBA" id="ARBA00023295"/>
    </source>
</evidence>
<sequence length="755" mass="84372">MIRKEAPLHAEGFTVQEEPGRLIIGTAGYFMHIDKPGCCFSFHSPEGRVIAAAHTVSGIRFSSPNEEEVYDAVSASLISIDKHQVCILVSNRNGDQAHIRIEPFSSFVKLQVIPRVEGRYIIDARTASLQPVYGLGDHGGYGESTNVFGITDDQFLNSNDGKRFVSNFAVFPAAGFAQVLFEDGVKRVRINGEENALGASGVRGVHSLYYFIGDLKQIYLDYKQARHWEGYPDLKPKYDFFEVGYEAFGSLGWNTCQESVTEDVQTYLNKGYRLKWAVIGSGFWKGDRKADDQGATTSFGIWDDVSEEDRTDGLPNPRYPDKEAMKEFFRSQGIKLILGLRISFKALPEHGGHHNALYDGTFIHEGLERGYFVTDERGKPITFRVQFPKGAVYLLDARNAEAVNWYLSLAQLWGADGFKEDTMLKDGALLLNDAKCNGTNAKLMEAGYYSMVRNAAYSVPGEVLRLEDTMYGMDQDRPAINGLNYAASGAPNVYADIIAGKYLATPLTEDQKLYMVRNAMFACVFPAMSVGLGPWNMNSAHFEDIVKKACDWHSSMAPYLYSAAIDSFHSGYPHTMTPLPIAFPTDTTTYELGCKRKKQYEWMLGPSLLAAPAYGSDYARVTARDVYLPEGKWIDYETGAVFHGPVTLYGYEIPLEKIPVFIGGKGVIVVRDLTDDRLYAEVYPIQQQGSQYVFHYPDGKHSTIITNDNAGWNVETLEIIETESENLVPFRYNAKTGSFSFLIQEGINYRLLDGK</sequence>
<reference evidence="5" key="1">
    <citation type="journal article" date="2019" name="Int. J. Syst. Evol. Microbiol.">
        <title>The Global Catalogue of Microorganisms (GCM) 10K type strain sequencing project: providing services to taxonomists for standard genome sequencing and annotation.</title>
        <authorList>
            <consortium name="The Broad Institute Genomics Platform"/>
            <consortium name="The Broad Institute Genome Sequencing Center for Infectious Disease"/>
            <person name="Wu L."/>
            <person name="Ma J."/>
        </authorList>
    </citation>
    <scope>NUCLEOTIDE SEQUENCE [LARGE SCALE GENOMIC DNA]</scope>
    <source>
        <strain evidence="5">CCUG 53270</strain>
    </source>
</reference>
<dbReference type="Proteomes" id="UP001597180">
    <property type="component" value="Unassembled WGS sequence"/>
</dbReference>